<keyword evidence="1" id="KW-1133">Transmembrane helix</keyword>
<dbReference type="Pfam" id="PF07963">
    <property type="entry name" value="N_methyl"/>
    <property type="match status" value="1"/>
</dbReference>
<dbReference type="InterPro" id="IPR012902">
    <property type="entry name" value="N_methyl_site"/>
</dbReference>
<dbReference type="SUPFAM" id="SSF54523">
    <property type="entry name" value="Pili subunits"/>
    <property type="match status" value="1"/>
</dbReference>
<proteinExistence type="predicted"/>
<accession>A0A5R8K9C3</accession>
<name>A0A5R8K9C3_9BACT</name>
<dbReference type="Gene3D" id="3.30.700.10">
    <property type="entry name" value="Glycoprotein, Type 4 Pilin"/>
    <property type="match status" value="1"/>
</dbReference>
<feature type="transmembrane region" description="Helical" evidence="1">
    <location>
        <begin position="40"/>
        <end position="60"/>
    </location>
</feature>
<dbReference type="EMBL" id="VAUV01000017">
    <property type="protein sequence ID" value="TLD68932.1"/>
    <property type="molecule type" value="Genomic_DNA"/>
</dbReference>
<gene>
    <name evidence="2" type="ORF">FEM03_19930</name>
</gene>
<dbReference type="InterPro" id="IPR045584">
    <property type="entry name" value="Pilin-like"/>
</dbReference>
<reference evidence="2 3" key="1">
    <citation type="submission" date="2019-05" db="EMBL/GenBank/DDBJ databases">
        <title>Verrucobacter flavum gen. nov., sp. nov. a new member of the family Verrucomicrobiaceae.</title>
        <authorList>
            <person name="Szuroczki S."/>
            <person name="Abbaszade G."/>
            <person name="Szabo A."/>
            <person name="Felfoldi T."/>
            <person name="Schumann P."/>
            <person name="Boka K."/>
            <person name="Keki Z."/>
            <person name="Toumi M."/>
            <person name="Toth E."/>
        </authorList>
    </citation>
    <scope>NUCLEOTIDE SEQUENCE [LARGE SCALE GENOMIC DNA]</scope>
    <source>
        <strain evidence="2 3">MG-N-17</strain>
    </source>
</reference>
<evidence type="ECO:0000313" key="2">
    <source>
        <dbReference type="EMBL" id="TLD68932.1"/>
    </source>
</evidence>
<dbReference type="AlphaFoldDB" id="A0A5R8K9C3"/>
<keyword evidence="1" id="KW-0472">Membrane</keyword>
<organism evidence="2 3">
    <name type="scientific">Phragmitibacter flavus</name>
    <dbReference type="NCBI Taxonomy" id="2576071"/>
    <lineage>
        <taxon>Bacteria</taxon>
        <taxon>Pseudomonadati</taxon>
        <taxon>Verrucomicrobiota</taxon>
        <taxon>Verrucomicrobiia</taxon>
        <taxon>Verrucomicrobiales</taxon>
        <taxon>Verrucomicrobiaceae</taxon>
        <taxon>Phragmitibacter</taxon>
    </lineage>
</organism>
<keyword evidence="3" id="KW-1185">Reference proteome</keyword>
<evidence type="ECO:0000256" key="1">
    <source>
        <dbReference type="SAM" id="Phobius"/>
    </source>
</evidence>
<evidence type="ECO:0000313" key="3">
    <source>
        <dbReference type="Proteomes" id="UP000306196"/>
    </source>
</evidence>
<keyword evidence="1" id="KW-0812">Transmembrane</keyword>
<dbReference type="RefSeq" id="WP_138088062.1">
    <property type="nucleotide sequence ID" value="NZ_VAUV01000017.1"/>
</dbReference>
<dbReference type="NCBIfam" id="TIGR02532">
    <property type="entry name" value="IV_pilin_GFxxxE"/>
    <property type="match status" value="1"/>
</dbReference>
<feature type="transmembrane region" description="Helical" evidence="1">
    <location>
        <begin position="12"/>
        <end position="34"/>
    </location>
</feature>
<protein>
    <submittedName>
        <fullName evidence="2">Prepilin-type N-terminal cleavage/methylation domain-containing protein</fullName>
    </submittedName>
</protein>
<dbReference type="OrthoDB" id="188302at2"/>
<dbReference type="Proteomes" id="UP000306196">
    <property type="component" value="Unassembled WGS sequence"/>
</dbReference>
<sequence length="223" mass="23327">MRNTIHRVIPACARAFSLLELVVVMALIALLVAIATPAMAALVGSTGLTAAGNLVTHLAAQARQMAMTKNTVTALAVLGDLGVEDDFRTLAIMEYDASNGWTQATPWQALPSGVLVDFADRRTCTFVSQAGVPLPLAPEDAASGSLPFDYQGVALSSATCALRVFLPNGGLHDSESPARIRLVEGVKQGAVMKYRNTTSDGSPGNFYDVSLIGATGLAKINRP</sequence>
<comment type="caution">
    <text evidence="2">The sequence shown here is derived from an EMBL/GenBank/DDBJ whole genome shotgun (WGS) entry which is preliminary data.</text>
</comment>